<feature type="compositionally biased region" description="Basic and acidic residues" evidence="1">
    <location>
        <begin position="103"/>
        <end position="133"/>
    </location>
</feature>
<name>A0A8U0ULI9_MUSPF</name>
<keyword evidence="2" id="KW-1185">Reference proteome</keyword>
<sequence length="244" mass="25746">MKALQPTQRRPAAADQEALHTTRRIRGRPVRSCPKAARPAGAAGPRSPPSPSEARAGFVTPRRPQRAPTPNPNLDPAHTPEPRPLPQQFPARDDQTTSGLNAHAHEHVRTSSEHVRTSSELEPSDAHCADARRQASRSAPPLGPAQTFAALTPPWSPLATPPRPCTAQTHAPSAYSGRPPQYCADARRPGLTSCGAPIGAARLLTSHPAGPTQSRRGGAPAFASRSLGSLPGMEPNPCSLNSRP</sequence>
<evidence type="ECO:0000256" key="1">
    <source>
        <dbReference type="SAM" id="MobiDB-lite"/>
    </source>
</evidence>
<feature type="region of interest" description="Disordered" evidence="1">
    <location>
        <begin position="1"/>
        <end position="189"/>
    </location>
</feature>
<feature type="compositionally biased region" description="Pro residues" evidence="1">
    <location>
        <begin position="154"/>
        <end position="164"/>
    </location>
</feature>
<dbReference type="GeneID" id="101682845"/>
<organism evidence="2 3">
    <name type="scientific">Mustela putorius furo</name>
    <name type="common">European domestic ferret</name>
    <name type="synonym">Mustela furo</name>
    <dbReference type="NCBI Taxonomy" id="9669"/>
    <lineage>
        <taxon>Eukaryota</taxon>
        <taxon>Metazoa</taxon>
        <taxon>Chordata</taxon>
        <taxon>Craniata</taxon>
        <taxon>Vertebrata</taxon>
        <taxon>Euteleostomi</taxon>
        <taxon>Mammalia</taxon>
        <taxon>Eutheria</taxon>
        <taxon>Laurasiatheria</taxon>
        <taxon>Carnivora</taxon>
        <taxon>Caniformia</taxon>
        <taxon>Musteloidea</taxon>
        <taxon>Mustelidae</taxon>
        <taxon>Mustelinae</taxon>
        <taxon>Mustela</taxon>
    </lineage>
</organism>
<dbReference type="Proteomes" id="UP000000715">
    <property type="component" value="Unplaced"/>
</dbReference>
<proteinExistence type="predicted"/>
<accession>A0A8U0ULI9</accession>
<reference evidence="3" key="1">
    <citation type="submission" date="2025-08" db="UniProtKB">
        <authorList>
            <consortium name="RefSeq"/>
        </authorList>
    </citation>
    <scope>IDENTIFICATION</scope>
    <source>
        <tissue evidence="3">Brain</tissue>
    </source>
</reference>
<evidence type="ECO:0000313" key="3">
    <source>
        <dbReference type="RefSeq" id="XP_044919618.1"/>
    </source>
</evidence>
<feature type="region of interest" description="Disordered" evidence="1">
    <location>
        <begin position="204"/>
        <end position="244"/>
    </location>
</feature>
<evidence type="ECO:0000313" key="2">
    <source>
        <dbReference type="Proteomes" id="UP000000715"/>
    </source>
</evidence>
<dbReference type="RefSeq" id="XP_044919618.1">
    <property type="nucleotide sequence ID" value="XM_045063683.1"/>
</dbReference>
<protein>
    <submittedName>
        <fullName evidence="3">Skin secretory protein xP2-like isoform X1</fullName>
    </submittedName>
</protein>
<feature type="compositionally biased region" description="Low complexity" evidence="1">
    <location>
        <begin position="36"/>
        <end position="45"/>
    </location>
</feature>
<dbReference type="AlphaFoldDB" id="A0A8U0ULI9"/>
<gene>
    <name evidence="3" type="primary">LOC101682845</name>
</gene>